<dbReference type="Proteomes" id="UP001596084">
    <property type="component" value="Unassembled WGS sequence"/>
</dbReference>
<name>A0ABW0QAP3_9BURK</name>
<protein>
    <submittedName>
        <fullName evidence="1">Uncharacterized protein</fullName>
    </submittedName>
</protein>
<evidence type="ECO:0000313" key="2">
    <source>
        <dbReference type="Proteomes" id="UP001596084"/>
    </source>
</evidence>
<reference evidence="2" key="1">
    <citation type="journal article" date="2019" name="Int. J. Syst. Evol. Microbiol.">
        <title>The Global Catalogue of Microorganisms (GCM) 10K type strain sequencing project: providing services to taxonomists for standard genome sequencing and annotation.</title>
        <authorList>
            <consortium name="The Broad Institute Genomics Platform"/>
            <consortium name="The Broad Institute Genome Sequencing Center for Infectious Disease"/>
            <person name="Wu L."/>
            <person name="Ma J."/>
        </authorList>
    </citation>
    <scope>NUCLEOTIDE SEQUENCE [LARGE SCALE GENOMIC DNA]</scope>
    <source>
        <strain evidence="2">CGMCC 4.7277</strain>
    </source>
</reference>
<organism evidence="1 2">
    <name type="scientific">Polaromonas jejuensis</name>
    <dbReference type="NCBI Taxonomy" id="457502"/>
    <lineage>
        <taxon>Bacteria</taxon>
        <taxon>Pseudomonadati</taxon>
        <taxon>Pseudomonadota</taxon>
        <taxon>Betaproteobacteria</taxon>
        <taxon>Burkholderiales</taxon>
        <taxon>Comamonadaceae</taxon>
        <taxon>Polaromonas</taxon>
    </lineage>
</organism>
<proteinExistence type="predicted"/>
<dbReference type="EMBL" id="JBHSMX010000018">
    <property type="protein sequence ID" value="MFC5521636.1"/>
    <property type="molecule type" value="Genomic_DNA"/>
</dbReference>
<dbReference type="RefSeq" id="WP_157090332.1">
    <property type="nucleotide sequence ID" value="NZ_JBHSMX010000018.1"/>
</dbReference>
<sequence length="52" mass="5634">MVAIKCADLRDAFDFVSFGTPVDSRAFIRPDTGVIDCGSDTLELDEAVPEDL</sequence>
<gene>
    <name evidence="1" type="ORF">ACFPP7_12015</name>
</gene>
<comment type="caution">
    <text evidence="1">The sequence shown here is derived from an EMBL/GenBank/DDBJ whole genome shotgun (WGS) entry which is preliminary data.</text>
</comment>
<accession>A0ABW0QAP3</accession>
<keyword evidence="2" id="KW-1185">Reference proteome</keyword>
<evidence type="ECO:0000313" key="1">
    <source>
        <dbReference type="EMBL" id="MFC5521636.1"/>
    </source>
</evidence>